<dbReference type="InterPro" id="IPR003462">
    <property type="entry name" value="ODC_Mu_crystall"/>
</dbReference>
<dbReference type="PANTHER" id="PTHR13812">
    <property type="entry name" value="KETIMINE REDUCTASE MU-CRYSTALLIN"/>
    <property type="match status" value="1"/>
</dbReference>
<comment type="caution">
    <text evidence="2">The sequence shown here is derived from an EMBL/GenBank/DDBJ whole genome shotgun (WGS) entry which is preliminary data.</text>
</comment>
<dbReference type="Gene3D" id="3.30.1780.10">
    <property type="entry name" value="ornithine cyclodeaminase, domain 1"/>
    <property type="match status" value="1"/>
</dbReference>
<accession>A0A3D8RYQ5</accession>
<dbReference type="OrthoDB" id="41492at2759"/>
<dbReference type="RefSeq" id="XP_026603872.1">
    <property type="nucleotide sequence ID" value="XM_026748040.1"/>
</dbReference>
<dbReference type="EMBL" id="PVWQ01000006">
    <property type="protein sequence ID" value="RDW79172.1"/>
    <property type="molecule type" value="Genomic_DNA"/>
</dbReference>
<proteinExistence type="inferred from homology"/>
<keyword evidence="3" id="KW-1185">Reference proteome</keyword>
<dbReference type="Proteomes" id="UP000256690">
    <property type="component" value="Unassembled WGS sequence"/>
</dbReference>
<dbReference type="AlphaFoldDB" id="A0A3D8RYQ5"/>
<dbReference type="GeneID" id="38116394"/>
<evidence type="ECO:0000256" key="1">
    <source>
        <dbReference type="ARBA" id="ARBA00008903"/>
    </source>
</evidence>
<evidence type="ECO:0000313" key="2">
    <source>
        <dbReference type="EMBL" id="RDW79172.1"/>
    </source>
</evidence>
<name>A0A3D8RYQ5_9EURO</name>
<dbReference type="Gene3D" id="3.40.50.720">
    <property type="entry name" value="NAD(P)-binding Rossmann-like Domain"/>
    <property type="match status" value="1"/>
</dbReference>
<dbReference type="GO" id="GO:0005737">
    <property type="term" value="C:cytoplasm"/>
    <property type="evidence" value="ECO:0007669"/>
    <property type="project" value="TreeGrafter"/>
</dbReference>
<dbReference type="STRING" id="1810919.A0A3D8RYQ5"/>
<gene>
    <name evidence="2" type="ORF">DSM5745_06024</name>
</gene>
<comment type="similarity">
    <text evidence="1">Belongs to the ornithine cyclodeaminase/mu-crystallin family.</text>
</comment>
<reference evidence="2 3" key="1">
    <citation type="journal article" date="2018" name="IMA Fungus">
        <title>IMA Genome-F 9: Draft genome sequence of Annulohypoxylon stygium, Aspergillus mulundensis, Berkeleyomyces basicola (syn. Thielaviopsis basicola), Ceratocystis smalleyi, two Cercospora beticola strains, Coleophoma cylindrospora, Fusarium fracticaudum, Phialophora cf. hyalina, and Morchella septimelata.</title>
        <authorList>
            <person name="Wingfield B.D."/>
            <person name="Bills G.F."/>
            <person name="Dong Y."/>
            <person name="Huang W."/>
            <person name="Nel W.J."/>
            <person name="Swalarsk-Parry B.S."/>
            <person name="Vaghefi N."/>
            <person name="Wilken P.M."/>
            <person name="An Z."/>
            <person name="de Beer Z.W."/>
            <person name="De Vos L."/>
            <person name="Chen L."/>
            <person name="Duong T.A."/>
            <person name="Gao Y."/>
            <person name="Hammerbacher A."/>
            <person name="Kikkert J.R."/>
            <person name="Li Y."/>
            <person name="Li H."/>
            <person name="Li K."/>
            <person name="Li Q."/>
            <person name="Liu X."/>
            <person name="Ma X."/>
            <person name="Naidoo K."/>
            <person name="Pethybridge S.J."/>
            <person name="Sun J."/>
            <person name="Steenkamp E.T."/>
            <person name="van der Nest M.A."/>
            <person name="van Wyk S."/>
            <person name="Wingfield M.J."/>
            <person name="Xiong C."/>
            <person name="Yue Q."/>
            <person name="Zhang X."/>
        </authorList>
    </citation>
    <scope>NUCLEOTIDE SEQUENCE [LARGE SCALE GENOMIC DNA]</scope>
    <source>
        <strain evidence="2 3">DSM 5745</strain>
    </source>
</reference>
<evidence type="ECO:0000313" key="3">
    <source>
        <dbReference type="Proteomes" id="UP000256690"/>
    </source>
</evidence>
<protein>
    <submittedName>
        <fullName evidence="2">Ornithine cyclodeaminase family protein</fullName>
    </submittedName>
</protein>
<dbReference type="SUPFAM" id="SSF51735">
    <property type="entry name" value="NAD(P)-binding Rossmann-fold domains"/>
    <property type="match status" value="1"/>
</dbReference>
<dbReference type="InterPro" id="IPR036291">
    <property type="entry name" value="NAD(P)-bd_dom_sf"/>
</dbReference>
<organism evidence="2 3">
    <name type="scientific">Aspergillus mulundensis</name>
    <dbReference type="NCBI Taxonomy" id="1810919"/>
    <lineage>
        <taxon>Eukaryota</taxon>
        <taxon>Fungi</taxon>
        <taxon>Dikarya</taxon>
        <taxon>Ascomycota</taxon>
        <taxon>Pezizomycotina</taxon>
        <taxon>Eurotiomycetes</taxon>
        <taxon>Eurotiomycetidae</taxon>
        <taxon>Eurotiales</taxon>
        <taxon>Aspergillaceae</taxon>
        <taxon>Aspergillus</taxon>
        <taxon>Aspergillus subgen. Nidulantes</taxon>
    </lineage>
</organism>
<sequence length="378" mass="41191">MAGIRVLDNSTIHDILINLSRTETFDFLHILEQTLLDFTTTERHHQPAPSVANRPDGQNTLFRPFTSSSSIGTKIIVDPAPNSTGKRDPQGGVIVLCDEKGSPSGVLSAEEITGYRTSMNAMVPFCWRKHVENIVIFGAGVQALWHSRLILALRGDEVKSITYVSGDRARANKLRATISAENDARWKASCSLRHISSLAPEEEFQRELKSCLHEASCIFCTTPAKKPLFPPSYLPNVGSKGNSSSRLPFISAVGSWQPDMIELDPELLRLAIASNSSVTEKAGGAILVDDREFGLTNSGELIQSQVAAKDIVELGEIIALRKGRRNEISGLVAERGAEEMNWFISEGFVVYKSVGVSLTDLTVSEAVLELAKARGSKS</sequence>
<dbReference type="InterPro" id="IPR023401">
    <property type="entry name" value="ODC_N"/>
</dbReference>
<dbReference type="PANTHER" id="PTHR13812:SF19">
    <property type="entry name" value="KETIMINE REDUCTASE MU-CRYSTALLIN"/>
    <property type="match status" value="1"/>
</dbReference>